<dbReference type="Gene3D" id="3.40.50.300">
    <property type="entry name" value="P-loop containing nucleotide triphosphate hydrolases"/>
    <property type="match status" value="1"/>
</dbReference>
<gene>
    <name evidence="7" type="ORF">Afil01_24600</name>
</gene>
<dbReference type="GO" id="GO:0046677">
    <property type="term" value="P:response to antibiotic"/>
    <property type="evidence" value="ECO:0007669"/>
    <property type="project" value="UniProtKB-KW"/>
</dbReference>
<dbReference type="InterPro" id="IPR050763">
    <property type="entry name" value="ABC_transporter_ATP-binding"/>
</dbReference>
<dbReference type="GO" id="GO:0005886">
    <property type="term" value="C:plasma membrane"/>
    <property type="evidence" value="ECO:0007669"/>
    <property type="project" value="UniProtKB-SubCell"/>
</dbReference>
<evidence type="ECO:0000313" key="7">
    <source>
        <dbReference type="EMBL" id="GLZ77653.1"/>
    </source>
</evidence>
<accession>A0A9W6SKH5</accession>
<dbReference type="PROSITE" id="PS50893">
    <property type="entry name" value="ABC_TRANSPORTER_2"/>
    <property type="match status" value="1"/>
</dbReference>
<keyword evidence="4 7" id="KW-0067">ATP-binding</keyword>
<dbReference type="AlphaFoldDB" id="A0A9W6SKH5"/>
<dbReference type="EMBL" id="BSTX01000001">
    <property type="protein sequence ID" value="GLZ77653.1"/>
    <property type="molecule type" value="Genomic_DNA"/>
</dbReference>
<evidence type="ECO:0000256" key="5">
    <source>
        <dbReference type="ARBA" id="ARBA00023251"/>
    </source>
</evidence>
<protein>
    <submittedName>
        <fullName evidence="7">ABC transporter ATP-binding protein</fullName>
    </submittedName>
</protein>
<dbReference type="GO" id="GO:0016887">
    <property type="term" value="F:ATP hydrolysis activity"/>
    <property type="evidence" value="ECO:0007669"/>
    <property type="project" value="InterPro"/>
</dbReference>
<sequence>MPLIEAKDLVKEFRRVRPKTGAFSTVRTLFSRDFEVTRAVDGVGFAVEAGELVGYLGPNGAGKSTTIKMLTGILTPTSGTVEVAGVVPWRQRERNARNIGVVFGQRSQLWWDLPLRDSFRMIGRLYRVAPARYAQNLDRFVEVLGLASFLDTPVRQLSLGQRMRGDLAAAMLYEPPILYLDEPTVGLDVIAKERIREFVAGLNAEQGTTVLLTTHDMDDVERLCRRLVLIDHGRVLYDGPVAPLKEKYAPHRELVVQLASPAEVVVPNADVVRAEEGRVWLSFDPRTTPAASLIAEVSAKYEVTDLSLVEPDLEGVIRRMYLEREG</sequence>
<dbReference type="SUPFAM" id="SSF52540">
    <property type="entry name" value="P-loop containing nucleoside triphosphate hydrolases"/>
    <property type="match status" value="1"/>
</dbReference>
<organism evidence="7 8">
    <name type="scientific">Actinorhabdospora filicis</name>
    <dbReference type="NCBI Taxonomy" id="1785913"/>
    <lineage>
        <taxon>Bacteria</taxon>
        <taxon>Bacillati</taxon>
        <taxon>Actinomycetota</taxon>
        <taxon>Actinomycetes</taxon>
        <taxon>Micromonosporales</taxon>
        <taxon>Micromonosporaceae</taxon>
        <taxon>Actinorhabdospora</taxon>
    </lineage>
</organism>
<keyword evidence="8" id="KW-1185">Reference proteome</keyword>
<evidence type="ECO:0000259" key="6">
    <source>
        <dbReference type="PROSITE" id="PS50893"/>
    </source>
</evidence>
<dbReference type="PANTHER" id="PTHR42711">
    <property type="entry name" value="ABC TRANSPORTER ATP-BINDING PROTEIN"/>
    <property type="match status" value="1"/>
</dbReference>
<reference evidence="7" key="1">
    <citation type="submission" date="2023-03" db="EMBL/GenBank/DDBJ databases">
        <title>Actinorhabdospora filicis NBRC 111898.</title>
        <authorList>
            <person name="Ichikawa N."/>
            <person name="Sato H."/>
            <person name="Tonouchi N."/>
        </authorList>
    </citation>
    <scope>NUCLEOTIDE SEQUENCE</scope>
    <source>
        <strain evidence="7">NBRC 111898</strain>
    </source>
</reference>
<evidence type="ECO:0000256" key="2">
    <source>
        <dbReference type="ARBA" id="ARBA00022448"/>
    </source>
</evidence>
<dbReference type="SMART" id="SM00382">
    <property type="entry name" value="AAA"/>
    <property type="match status" value="1"/>
</dbReference>
<dbReference type="GO" id="GO:0005524">
    <property type="term" value="F:ATP binding"/>
    <property type="evidence" value="ECO:0007669"/>
    <property type="project" value="UniProtKB-KW"/>
</dbReference>
<feature type="domain" description="ABC transporter" evidence="6">
    <location>
        <begin position="4"/>
        <end position="257"/>
    </location>
</feature>
<evidence type="ECO:0000313" key="8">
    <source>
        <dbReference type="Proteomes" id="UP001165079"/>
    </source>
</evidence>
<comment type="subcellular location">
    <subcellularLocation>
        <location evidence="1">Cell membrane</location>
        <topology evidence="1">Peripheral membrane protein</topology>
    </subcellularLocation>
</comment>
<keyword evidence="3" id="KW-0547">Nucleotide-binding</keyword>
<dbReference type="RefSeq" id="WP_285662749.1">
    <property type="nucleotide sequence ID" value="NZ_BSTX01000001.1"/>
</dbReference>
<dbReference type="InterPro" id="IPR027417">
    <property type="entry name" value="P-loop_NTPase"/>
</dbReference>
<comment type="caution">
    <text evidence="7">The sequence shown here is derived from an EMBL/GenBank/DDBJ whole genome shotgun (WGS) entry which is preliminary data.</text>
</comment>
<keyword evidence="5" id="KW-0046">Antibiotic resistance</keyword>
<dbReference type="Proteomes" id="UP001165079">
    <property type="component" value="Unassembled WGS sequence"/>
</dbReference>
<name>A0A9W6SKH5_9ACTN</name>
<evidence type="ECO:0000256" key="4">
    <source>
        <dbReference type="ARBA" id="ARBA00022840"/>
    </source>
</evidence>
<dbReference type="InterPro" id="IPR003439">
    <property type="entry name" value="ABC_transporter-like_ATP-bd"/>
</dbReference>
<dbReference type="PANTHER" id="PTHR42711:SF1">
    <property type="entry name" value="ABC-TRANSPORT PROTEIN, ATP-BINDING COMPONENT"/>
    <property type="match status" value="1"/>
</dbReference>
<dbReference type="Pfam" id="PF00005">
    <property type="entry name" value="ABC_tran"/>
    <property type="match status" value="1"/>
</dbReference>
<dbReference type="InterPro" id="IPR003593">
    <property type="entry name" value="AAA+_ATPase"/>
</dbReference>
<proteinExistence type="predicted"/>
<evidence type="ECO:0000256" key="1">
    <source>
        <dbReference type="ARBA" id="ARBA00004202"/>
    </source>
</evidence>
<evidence type="ECO:0000256" key="3">
    <source>
        <dbReference type="ARBA" id="ARBA00022741"/>
    </source>
</evidence>
<keyword evidence="2" id="KW-0813">Transport</keyword>